<keyword evidence="2" id="KW-1185">Reference proteome</keyword>
<dbReference type="PANTHER" id="PTHR30007">
    <property type="entry name" value="PHP DOMAIN PROTEIN"/>
    <property type="match status" value="1"/>
</dbReference>
<reference evidence="1 2" key="1">
    <citation type="journal article" date="2010" name="ChemBioChem">
        <title>Cloning and characterization of the biosynthetic gene cluster of 16-membered macrolide antibiotic FD-891: involvement of a dual functional cytochrome P450 monooxygenase catalyzing epoxidation and hydroxylation.</title>
        <authorList>
            <person name="Kudo F."/>
            <person name="Motegi A."/>
            <person name="Mizoue K."/>
            <person name="Eguchi T."/>
        </authorList>
    </citation>
    <scope>NUCLEOTIDE SEQUENCE [LARGE SCALE GENOMIC DNA]</scope>
    <source>
        <strain evidence="1 2">A-8890</strain>
    </source>
</reference>
<gene>
    <name evidence="1" type="ORF">SGFS_004700</name>
</gene>
<reference evidence="1 2" key="2">
    <citation type="journal article" date="2023" name="ChemBioChem">
        <title>Acyltransferase Domain Exchange between Two Independent Type I Polyketide Synthases in the Same Producer Strain of Macrolide Antibiotics.</title>
        <authorList>
            <person name="Kudo F."/>
            <person name="Kishikawa K."/>
            <person name="Tsuboi K."/>
            <person name="Kido T."/>
            <person name="Usui T."/>
            <person name="Hashimoto J."/>
            <person name="Shin-Ya K."/>
            <person name="Miyanaga A."/>
            <person name="Eguchi T."/>
        </authorList>
    </citation>
    <scope>NUCLEOTIDE SEQUENCE [LARGE SCALE GENOMIC DNA]</scope>
    <source>
        <strain evidence="1 2">A-8890</strain>
    </source>
</reference>
<evidence type="ECO:0000313" key="1">
    <source>
        <dbReference type="EMBL" id="BBC29179.1"/>
    </source>
</evidence>
<dbReference type="Proteomes" id="UP001321542">
    <property type="component" value="Chromosome"/>
</dbReference>
<sequence length="173" mass="19602">MSHFYGNAGVGSTSATLACDCLAHRSGNARDHGARERRYPTDMSDAEWAVVRPLLPVPGWLRGRGRQPEAYCHRAKLDAIRYLVDSGYTGSLVEYCLAALALVLAIVKRSDDMRGFVVLPKRWIVERFFAHLMRSRRLVPDFERSIASAEAMVYWSMTMLMTRRVARPRPSRA</sequence>
<dbReference type="EMBL" id="AP018448">
    <property type="protein sequence ID" value="BBC29179.1"/>
    <property type="molecule type" value="Genomic_DNA"/>
</dbReference>
<protein>
    <recommendedName>
        <fullName evidence="3">Transposase</fullName>
    </recommendedName>
</protein>
<proteinExistence type="predicted"/>
<organism evidence="1 2">
    <name type="scientific">Streptomyces graminofaciens</name>
    <dbReference type="NCBI Taxonomy" id="68212"/>
    <lineage>
        <taxon>Bacteria</taxon>
        <taxon>Bacillati</taxon>
        <taxon>Actinomycetota</taxon>
        <taxon>Actinomycetes</taxon>
        <taxon>Kitasatosporales</taxon>
        <taxon>Streptomycetaceae</taxon>
        <taxon>Streptomyces</taxon>
    </lineage>
</organism>
<evidence type="ECO:0000313" key="2">
    <source>
        <dbReference type="Proteomes" id="UP001321542"/>
    </source>
</evidence>
<name>A0ABN5V7H0_9ACTN</name>
<evidence type="ECO:0008006" key="3">
    <source>
        <dbReference type="Google" id="ProtNLM"/>
    </source>
</evidence>
<dbReference type="PANTHER" id="PTHR30007:SF0">
    <property type="entry name" value="TRANSPOSASE"/>
    <property type="match status" value="1"/>
</dbReference>
<accession>A0ABN5V7H0</accession>